<dbReference type="PATRIC" id="fig|1423808.3.peg.1408"/>
<keyword evidence="1" id="KW-1133">Transmembrane helix</keyword>
<name>A0A0R1KTV9_9LACO</name>
<reference evidence="2 3" key="1">
    <citation type="journal article" date="2015" name="Genome Announc.">
        <title>Expanding the biotechnology potential of lactobacilli through comparative genomics of 213 strains and associated genera.</title>
        <authorList>
            <person name="Sun Z."/>
            <person name="Harris H.M."/>
            <person name="McCann A."/>
            <person name="Guo C."/>
            <person name="Argimon S."/>
            <person name="Zhang W."/>
            <person name="Yang X."/>
            <person name="Jeffery I.B."/>
            <person name="Cooney J.C."/>
            <person name="Kagawa T.F."/>
            <person name="Liu W."/>
            <person name="Song Y."/>
            <person name="Salvetti E."/>
            <person name="Wrobel A."/>
            <person name="Rasinkangas P."/>
            <person name="Parkhill J."/>
            <person name="Rea M.C."/>
            <person name="O'Sullivan O."/>
            <person name="Ritari J."/>
            <person name="Douillard F.P."/>
            <person name="Paul Ross R."/>
            <person name="Yang R."/>
            <person name="Briner A.E."/>
            <person name="Felis G.E."/>
            <person name="de Vos W.M."/>
            <person name="Barrangou R."/>
            <person name="Klaenhammer T.R."/>
            <person name="Caufield P.W."/>
            <person name="Cui Y."/>
            <person name="Zhang H."/>
            <person name="O'Toole P.W."/>
        </authorList>
    </citation>
    <scope>NUCLEOTIDE SEQUENCE [LARGE SCALE GENOMIC DNA]</scope>
    <source>
        <strain evidence="2 3">DSM 19904</strain>
    </source>
</reference>
<evidence type="ECO:0000313" key="3">
    <source>
        <dbReference type="Proteomes" id="UP000051581"/>
    </source>
</evidence>
<dbReference type="AlphaFoldDB" id="A0A0R1KTV9"/>
<evidence type="ECO:0000313" key="2">
    <source>
        <dbReference type="EMBL" id="KRK87149.1"/>
    </source>
</evidence>
<feature type="transmembrane region" description="Helical" evidence="1">
    <location>
        <begin position="104"/>
        <end position="126"/>
    </location>
</feature>
<keyword evidence="1" id="KW-0812">Transmembrane</keyword>
<organism evidence="2 3">
    <name type="scientific">Lentilactobacillus sunkii DSM 19904</name>
    <dbReference type="NCBI Taxonomy" id="1423808"/>
    <lineage>
        <taxon>Bacteria</taxon>
        <taxon>Bacillati</taxon>
        <taxon>Bacillota</taxon>
        <taxon>Bacilli</taxon>
        <taxon>Lactobacillales</taxon>
        <taxon>Lactobacillaceae</taxon>
        <taxon>Lentilactobacillus</taxon>
    </lineage>
</organism>
<accession>A0A0R1KTV9</accession>
<dbReference type="OrthoDB" id="2365065at2"/>
<gene>
    <name evidence="2" type="ORF">FD17_GL001393</name>
</gene>
<feature type="transmembrane region" description="Helical" evidence="1">
    <location>
        <begin position="49"/>
        <end position="72"/>
    </location>
</feature>
<dbReference type="Proteomes" id="UP000051581">
    <property type="component" value="Unassembled WGS sequence"/>
</dbReference>
<comment type="caution">
    <text evidence="2">The sequence shown here is derived from an EMBL/GenBank/DDBJ whole genome shotgun (WGS) entry which is preliminary data.</text>
</comment>
<dbReference type="InterPro" id="IPR021683">
    <property type="entry name" value="DUF3267"/>
</dbReference>
<sequence>MHLYKQIDLMNNRNLIYGLNVVAVIAFIIFLWLFGAMVGVVTFNFDTTYFIWLIVATLVAITFHEVIHGIFYKIFKHNAAIKFGFKNGMLYVNSPKSLYTKSQFAWIAGAPFVIISLILIALYFLGWLPADVFLGVAALHGAGSVGDFYILWRVIAAPKYYFVSDTENGINIYSQS</sequence>
<protein>
    <submittedName>
        <fullName evidence="2">Transcriptional regulator</fullName>
    </submittedName>
</protein>
<keyword evidence="3" id="KW-1185">Reference proteome</keyword>
<feature type="transmembrane region" description="Helical" evidence="1">
    <location>
        <begin position="21"/>
        <end position="43"/>
    </location>
</feature>
<proteinExistence type="predicted"/>
<feature type="transmembrane region" description="Helical" evidence="1">
    <location>
        <begin position="132"/>
        <end position="152"/>
    </location>
</feature>
<dbReference type="RefSeq" id="WP_057826207.1">
    <property type="nucleotide sequence ID" value="NZ_AZEA01000024.1"/>
</dbReference>
<evidence type="ECO:0000256" key="1">
    <source>
        <dbReference type="SAM" id="Phobius"/>
    </source>
</evidence>
<dbReference type="EMBL" id="AZEA01000024">
    <property type="protein sequence ID" value="KRK87149.1"/>
    <property type="molecule type" value="Genomic_DNA"/>
</dbReference>
<keyword evidence="1" id="KW-0472">Membrane</keyword>
<dbReference type="Pfam" id="PF11667">
    <property type="entry name" value="DUF3267"/>
    <property type="match status" value="1"/>
</dbReference>